<dbReference type="InterPro" id="IPR037522">
    <property type="entry name" value="HD_GYP_dom"/>
</dbReference>
<dbReference type="EMBL" id="MLJW01000327">
    <property type="protein sequence ID" value="OIQ89512.1"/>
    <property type="molecule type" value="Genomic_DNA"/>
</dbReference>
<organism evidence="2">
    <name type="scientific">mine drainage metagenome</name>
    <dbReference type="NCBI Taxonomy" id="410659"/>
    <lineage>
        <taxon>unclassified sequences</taxon>
        <taxon>metagenomes</taxon>
        <taxon>ecological metagenomes</taxon>
    </lineage>
</organism>
<dbReference type="Pfam" id="PF13487">
    <property type="entry name" value="HD_5"/>
    <property type="match status" value="1"/>
</dbReference>
<dbReference type="InterPro" id="IPR003607">
    <property type="entry name" value="HD/PDEase_dom"/>
</dbReference>
<evidence type="ECO:0000313" key="2">
    <source>
        <dbReference type="EMBL" id="OIQ89512.1"/>
    </source>
</evidence>
<name>A0A1J5R0S5_9ZZZZ</name>
<sequence length="303" mass="33840">METQELLRSAPRDVEAIDLANRLARQTQQLETRNAELMQSATRTLAGMQALLCNIVDLYNPHLGGHGRRVAALVVEFGEALKLGPQTLQALRAAGLFHDLGMLGLRRERLYTPWAELSENERSLMLSHPEIGASQLELVPEWALTRAAVVAHHERWDGSGFPDHLARDAIPYAARVLSICDTYDEMLHKPAAAPRRFSEDEVLEHLRRQRGRQHDPELVDRFLDMLALRGGGAGTVAARPEVAVMLDRVPEGVRLSRDIHNRAHMVLLAKGTLLRQAHVLRLRALRDEHAVIEPVYVVAPDAA</sequence>
<protein>
    <submittedName>
        <fullName evidence="2">Cyclic di-GMP phosphodiesterase response regulator RpfG</fullName>
        <ecNumber evidence="2">3.1.4.52</ecNumber>
    </submittedName>
</protein>
<dbReference type="PROSITE" id="PS51832">
    <property type="entry name" value="HD_GYP"/>
    <property type="match status" value="1"/>
</dbReference>
<evidence type="ECO:0000259" key="1">
    <source>
        <dbReference type="PROSITE" id="PS51832"/>
    </source>
</evidence>
<dbReference type="EC" id="3.1.4.52" evidence="2"/>
<dbReference type="PANTHER" id="PTHR43155:SF2">
    <property type="entry name" value="CYCLIC DI-GMP PHOSPHODIESTERASE PA4108"/>
    <property type="match status" value="1"/>
</dbReference>
<dbReference type="GO" id="GO:0071111">
    <property type="term" value="F:cyclic-guanylate-specific phosphodiesterase activity"/>
    <property type="evidence" value="ECO:0007669"/>
    <property type="project" value="UniProtKB-EC"/>
</dbReference>
<comment type="caution">
    <text evidence="2">The sequence shown here is derived from an EMBL/GenBank/DDBJ whole genome shotgun (WGS) entry which is preliminary data.</text>
</comment>
<proteinExistence type="predicted"/>
<accession>A0A1J5R0S5</accession>
<dbReference type="PANTHER" id="PTHR43155">
    <property type="entry name" value="CYCLIC DI-GMP PHOSPHODIESTERASE PA4108-RELATED"/>
    <property type="match status" value="1"/>
</dbReference>
<keyword evidence="2" id="KW-0378">Hydrolase</keyword>
<gene>
    <name evidence="2" type="primary">rpfG_67</name>
    <name evidence="2" type="ORF">GALL_285890</name>
</gene>
<dbReference type="SMART" id="SM00471">
    <property type="entry name" value="HDc"/>
    <property type="match status" value="1"/>
</dbReference>
<dbReference type="SUPFAM" id="SSF109604">
    <property type="entry name" value="HD-domain/PDEase-like"/>
    <property type="match status" value="1"/>
</dbReference>
<feature type="domain" description="HD-GYP" evidence="1">
    <location>
        <begin position="41"/>
        <end position="238"/>
    </location>
</feature>
<reference evidence="2" key="1">
    <citation type="submission" date="2016-10" db="EMBL/GenBank/DDBJ databases">
        <title>Sequence of Gallionella enrichment culture.</title>
        <authorList>
            <person name="Poehlein A."/>
            <person name="Muehling M."/>
            <person name="Daniel R."/>
        </authorList>
    </citation>
    <scope>NUCLEOTIDE SEQUENCE</scope>
</reference>
<dbReference type="CDD" id="cd00077">
    <property type="entry name" value="HDc"/>
    <property type="match status" value="1"/>
</dbReference>
<dbReference type="Gene3D" id="1.10.3210.10">
    <property type="entry name" value="Hypothetical protein af1432"/>
    <property type="match status" value="1"/>
</dbReference>
<dbReference type="AlphaFoldDB" id="A0A1J5R0S5"/>